<keyword evidence="3" id="KW-0804">Transcription</keyword>
<dbReference type="GO" id="GO:0003700">
    <property type="term" value="F:DNA-binding transcription factor activity"/>
    <property type="evidence" value="ECO:0007669"/>
    <property type="project" value="TreeGrafter"/>
</dbReference>
<dbReference type="SMART" id="SM00346">
    <property type="entry name" value="HTH_ICLR"/>
    <property type="match status" value="1"/>
</dbReference>
<keyword evidence="7" id="KW-1185">Reference proteome</keyword>
<dbReference type="Proteomes" id="UP000294513">
    <property type="component" value="Unassembled WGS sequence"/>
</dbReference>
<dbReference type="InterPro" id="IPR029016">
    <property type="entry name" value="GAF-like_dom_sf"/>
</dbReference>
<sequence length="252" mass="27345">MDEPRRPTLIASVQRALRLMEAVASHPSGAPAKQLAREAGLPLATAYHLLRTLAFEGYAVRLSDGVWVLGDRVQHLYGQSRMQQVFACVRPTLTALRDELGAAAYFGLLVDDEIRLIDVADGPRTPRVDFWVGFGDAAHATAIGKCVLSQLDEDRRRDYLSRHPLVDLTPHTITEPRRLLRTLSTPIGLSIDREEYALGTGCAAVPVTDASGGVVGALAISCPPERLAQIDAFAHRLQAAAARIQRSLALTP</sequence>
<evidence type="ECO:0000313" key="7">
    <source>
        <dbReference type="Proteomes" id="UP000294513"/>
    </source>
</evidence>
<dbReference type="InterPro" id="IPR036388">
    <property type="entry name" value="WH-like_DNA-bd_sf"/>
</dbReference>
<dbReference type="Pfam" id="PF01614">
    <property type="entry name" value="IclR_C"/>
    <property type="match status" value="1"/>
</dbReference>
<dbReference type="PROSITE" id="PS51078">
    <property type="entry name" value="ICLR_ED"/>
    <property type="match status" value="1"/>
</dbReference>
<protein>
    <submittedName>
        <fullName evidence="6">IclR family transcriptional regulator</fullName>
    </submittedName>
</protein>
<dbReference type="InterPro" id="IPR005471">
    <property type="entry name" value="Tscrpt_reg_IclR_N"/>
</dbReference>
<dbReference type="InterPro" id="IPR036390">
    <property type="entry name" value="WH_DNA-bd_sf"/>
</dbReference>
<feature type="domain" description="IclR-ED" evidence="5">
    <location>
        <begin position="73"/>
        <end position="250"/>
    </location>
</feature>
<accession>A0A4V2YQQ1</accession>
<dbReference type="PROSITE" id="PS51077">
    <property type="entry name" value="HTH_ICLR"/>
    <property type="match status" value="1"/>
</dbReference>
<name>A0A4V2YQQ1_9ACTN</name>
<dbReference type="SUPFAM" id="SSF46785">
    <property type="entry name" value="Winged helix' DNA-binding domain"/>
    <property type="match status" value="1"/>
</dbReference>
<comment type="caution">
    <text evidence="6">The sequence shown here is derived from an EMBL/GenBank/DDBJ whole genome shotgun (WGS) entry which is preliminary data.</text>
</comment>
<dbReference type="OrthoDB" id="5242615at2"/>
<dbReference type="InterPro" id="IPR050707">
    <property type="entry name" value="HTH_MetabolicPath_Reg"/>
</dbReference>
<dbReference type="EMBL" id="SMKU01000515">
    <property type="protein sequence ID" value="TDD62937.1"/>
    <property type="molecule type" value="Genomic_DNA"/>
</dbReference>
<evidence type="ECO:0000256" key="3">
    <source>
        <dbReference type="ARBA" id="ARBA00023163"/>
    </source>
</evidence>
<dbReference type="Gene3D" id="3.30.450.40">
    <property type="match status" value="1"/>
</dbReference>
<keyword evidence="1" id="KW-0805">Transcription regulation</keyword>
<dbReference type="Gene3D" id="1.10.10.10">
    <property type="entry name" value="Winged helix-like DNA-binding domain superfamily/Winged helix DNA-binding domain"/>
    <property type="match status" value="1"/>
</dbReference>
<dbReference type="GO" id="GO:0003677">
    <property type="term" value="F:DNA binding"/>
    <property type="evidence" value="ECO:0007669"/>
    <property type="project" value="UniProtKB-KW"/>
</dbReference>
<evidence type="ECO:0000259" key="5">
    <source>
        <dbReference type="PROSITE" id="PS51078"/>
    </source>
</evidence>
<dbReference type="SUPFAM" id="SSF55781">
    <property type="entry name" value="GAF domain-like"/>
    <property type="match status" value="1"/>
</dbReference>
<evidence type="ECO:0000259" key="4">
    <source>
        <dbReference type="PROSITE" id="PS51077"/>
    </source>
</evidence>
<evidence type="ECO:0000256" key="2">
    <source>
        <dbReference type="ARBA" id="ARBA00023125"/>
    </source>
</evidence>
<dbReference type="PANTHER" id="PTHR30136:SF24">
    <property type="entry name" value="HTH-TYPE TRANSCRIPTIONAL REPRESSOR ALLR"/>
    <property type="match status" value="1"/>
</dbReference>
<gene>
    <name evidence="6" type="ORF">E1298_44295</name>
</gene>
<evidence type="ECO:0000256" key="1">
    <source>
        <dbReference type="ARBA" id="ARBA00023015"/>
    </source>
</evidence>
<evidence type="ECO:0000313" key="6">
    <source>
        <dbReference type="EMBL" id="TDD62937.1"/>
    </source>
</evidence>
<dbReference type="AlphaFoldDB" id="A0A4V2YQQ1"/>
<dbReference type="GO" id="GO:0045892">
    <property type="term" value="P:negative regulation of DNA-templated transcription"/>
    <property type="evidence" value="ECO:0007669"/>
    <property type="project" value="TreeGrafter"/>
</dbReference>
<reference evidence="6 7" key="1">
    <citation type="submission" date="2019-03" db="EMBL/GenBank/DDBJ databases">
        <title>Draft genome sequences of novel Actinobacteria.</title>
        <authorList>
            <person name="Sahin N."/>
            <person name="Ay H."/>
            <person name="Saygin H."/>
        </authorList>
    </citation>
    <scope>NUCLEOTIDE SEQUENCE [LARGE SCALE GENOMIC DNA]</scope>
    <source>
        <strain evidence="6 7">H3C3</strain>
    </source>
</reference>
<feature type="domain" description="HTH iclR-type" evidence="4">
    <location>
        <begin position="10"/>
        <end position="71"/>
    </location>
</feature>
<keyword evidence="2" id="KW-0238">DNA-binding</keyword>
<dbReference type="Pfam" id="PF09339">
    <property type="entry name" value="HTH_IclR"/>
    <property type="match status" value="1"/>
</dbReference>
<dbReference type="InterPro" id="IPR014757">
    <property type="entry name" value="Tscrpt_reg_IclR_C"/>
</dbReference>
<proteinExistence type="predicted"/>
<organism evidence="6 7">
    <name type="scientific">Actinomadura rubrisoli</name>
    <dbReference type="NCBI Taxonomy" id="2530368"/>
    <lineage>
        <taxon>Bacteria</taxon>
        <taxon>Bacillati</taxon>
        <taxon>Actinomycetota</taxon>
        <taxon>Actinomycetes</taxon>
        <taxon>Streptosporangiales</taxon>
        <taxon>Thermomonosporaceae</taxon>
        <taxon>Actinomadura</taxon>
    </lineage>
</organism>
<dbReference type="PANTHER" id="PTHR30136">
    <property type="entry name" value="HELIX-TURN-HELIX TRANSCRIPTIONAL REGULATOR, ICLR FAMILY"/>
    <property type="match status" value="1"/>
</dbReference>